<dbReference type="EMBL" id="JAALAA010000001">
    <property type="protein sequence ID" value="NGN91375.1"/>
    <property type="molecule type" value="Genomic_DNA"/>
</dbReference>
<reference evidence="2 3" key="1">
    <citation type="submission" date="2020-02" db="EMBL/GenBank/DDBJ databases">
        <title>Whole-genome analyses of novel actinobacteria.</title>
        <authorList>
            <person name="Sahin N."/>
        </authorList>
    </citation>
    <scope>NUCLEOTIDE SEQUENCE [LARGE SCALE GENOMIC DNA]</scope>
    <source>
        <strain evidence="2 3">KC13</strain>
    </source>
</reference>
<proteinExistence type="predicted"/>
<keyword evidence="3" id="KW-1185">Reference proteome</keyword>
<accession>A0A6M1QNZ6</accession>
<feature type="transmembrane region" description="Helical" evidence="1">
    <location>
        <begin position="6"/>
        <end position="25"/>
    </location>
</feature>
<evidence type="ECO:0000313" key="3">
    <source>
        <dbReference type="Proteomes" id="UP000483261"/>
    </source>
</evidence>
<keyword evidence="1" id="KW-0472">Membrane</keyword>
<gene>
    <name evidence="2" type="ORF">G5C66_01300</name>
</gene>
<comment type="caution">
    <text evidence="2">The sequence shown here is derived from an EMBL/GenBank/DDBJ whole genome shotgun (WGS) entry which is preliminary data.</text>
</comment>
<name>A0A6M1QNZ6_9ACTN</name>
<keyword evidence="1" id="KW-1133">Transmembrane helix</keyword>
<organism evidence="2 3">
    <name type="scientific">Nocardioides turkmenicus</name>
    <dbReference type="NCBI Taxonomy" id="2711220"/>
    <lineage>
        <taxon>Bacteria</taxon>
        <taxon>Bacillati</taxon>
        <taxon>Actinomycetota</taxon>
        <taxon>Actinomycetes</taxon>
        <taxon>Propionibacteriales</taxon>
        <taxon>Nocardioidaceae</taxon>
        <taxon>Nocardioides</taxon>
    </lineage>
</organism>
<evidence type="ECO:0000256" key="1">
    <source>
        <dbReference type="SAM" id="Phobius"/>
    </source>
</evidence>
<dbReference type="RefSeq" id="WP_165108930.1">
    <property type="nucleotide sequence ID" value="NZ_JAALAA010000001.1"/>
</dbReference>
<keyword evidence="1" id="KW-0812">Transmembrane</keyword>
<dbReference type="Proteomes" id="UP000483261">
    <property type="component" value="Unassembled WGS sequence"/>
</dbReference>
<dbReference type="AlphaFoldDB" id="A0A6M1QNZ6"/>
<sequence>MSTPAVIFTVIGVIVVLVGIAAWLYDARRNKRVADDAERFDQPRRSRWPRRRS</sequence>
<protein>
    <submittedName>
        <fullName evidence="2">Uncharacterized protein</fullName>
    </submittedName>
</protein>
<evidence type="ECO:0000313" key="2">
    <source>
        <dbReference type="EMBL" id="NGN91375.1"/>
    </source>
</evidence>